<dbReference type="AlphaFoldDB" id="A0AAN5I9I3"/>
<comment type="caution">
    <text evidence="2">The sequence shown here is derived from an EMBL/GenBank/DDBJ whole genome shotgun (WGS) entry which is preliminary data.</text>
</comment>
<evidence type="ECO:0000256" key="1">
    <source>
        <dbReference type="SAM" id="MobiDB-lite"/>
    </source>
</evidence>
<keyword evidence="3" id="KW-1185">Reference proteome</keyword>
<reference evidence="3" key="1">
    <citation type="submission" date="2022-10" db="EMBL/GenBank/DDBJ databases">
        <title>Genome assembly of Pristionchus species.</title>
        <authorList>
            <person name="Yoshida K."/>
            <person name="Sommer R.J."/>
        </authorList>
    </citation>
    <scope>NUCLEOTIDE SEQUENCE [LARGE SCALE GENOMIC DNA]</scope>
    <source>
        <strain evidence="3">RS5460</strain>
    </source>
</reference>
<feature type="non-terminal residue" evidence="2">
    <location>
        <position position="1"/>
    </location>
</feature>
<protein>
    <submittedName>
        <fullName evidence="2">Uncharacterized protein</fullName>
    </submittedName>
</protein>
<evidence type="ECO:0000313" key="3">
    <source>
        <dbReference type="Proteomes" id="UP001328107"/>
    </source>
</evidence>
<accession>A0AAN5I9I3</accession>
<evidence type="ECO:0000313" key="2">
    <source>
        <dbReference type="EMBL" id="GMR56115.1"/>
    </source>
</evidence>
<dbReference type="EMBL" id="BTRK01000005">
    <property type="protein sequence ID" value="GMR56115.1"/>
    <property type="molecule type" value="Genomic_DNA"/>
</dbReference>
<name>A0AAN5I9I3_9BILA</name>
<gene>
    <name evidence="2" type="ORF">PMAYCL1PPCAC_26310</name>
</gene>
<proteinExistence type="predicted"/>
<dbReference type="Proteomes" id="UP001328107">
    <property type="component" value="Unassembled WGS sequence"/>
</dbReference>
<organism evidence="2 3">
    <name type="scientific">Pristionchus mayeri</name>
    <dbReference type="NCBI Taxonomy" id="1317129"/>
    <lineage>
        <taxon>Eukaryota</taxon>
        <taxon>Metazoa</taxon>
        <taxon>Ecdysozoa</taxon>
        <taxon>Nematoda</taxon>
        <taxon>Chromadorea</taxon>
        <taxon>Rhabditida</taxon>
        <taxon>Rhabditina</taxon>
        <taxon>Diplogasteromorpha</taxon>
        <taxon>Diplogasteroidea</taxon>
        <taxon>Neodiplogasteridae</taxon>
        <taxon>Pristionchus</taxon>
    </lineage>
</organism>
<sequence>VQGIADSAISHASTSSAIFGCFRELTEMVPAISTEDVTLMKYDGAAITHNCVARLRGVIASPSSLHLPSQLMGAPSRRRNRHSGGARGSRPAAPSHAPHSLHVNSPSTPPPPYTPTAPTKSEFPQQGCSGGAATVPDETASNQAARSSPPRFASLYPKLPANPYRRSGPHN</sequence>
<feature type="region of interest" description="Disordered" evidence="1">
    <location>
        <begin position="68"/>
        <end position="171"/>
    </location>
</feature>